<dbReference type="AlphaFoldDB" id="A0A1M4ZBX3"/>
<organism evidence="1 2">
    <name type="scientific">Cnuella takakiae</name>
    <dbReference type="NCBI Taxonomy" id="1302690"/>
    <lineage>
        <taxon>Bacteria</taxon>
        <taxon>Pseudomonadati</taxon>
        <taxon>Bacteroidota</taxon>
        <taxon>Chitinophagia</taxon>
        <taxon>Chitinophagales</taxon>
        <taxon>Chitinophagaceae</taxon>
        <taxon>Cnuella</taxon>
    </lineage>
</organism>
<dbReference type="EMBL" id="FQUO01000005">
    <property type="protein sequence ID" value="SHF15317.1"/>
    <property type="molecule type" value="Genomic_DNA"/>
</dbReference>
<reference evidence="1 2" key="1">
    <citation type="submission" date="2016-11" db="EMBL/GenBank/DDBJ databases">
        <authorList>
            <person name="Jaros S."/>
            <person name="Januszkiewicz K."/>
            <person name="Wedrychowicz H."/>
        </authorList>
    </citation>
    <scope>NUCLEOTIDE SEQUENCE [LARGE SCALE GENOMIC DNA]</scope>
    <source>
        <strain evidence="1 2">DSM 26897</strain>
    </source>
</reference>
<evidence type="ECO:0000313" key="1">
    <source>
        <dbReference type="EMBL" id="SHF15317.1"/>
    </source>
</evidence>
<gene>
    <name evidence="1" type="ORF">SAMN05444008_105160</name>
</gene>
<proteinExistence type="predicted"/>
<name>A0A1M4ZBX3_9BACT</name>
<protein>
    <submittedName>
        <fullName evidence="1">Uncharacterized protein</fullName>
    </submittedName>
</protein>
<keyword evidence="2" id="KW-1185">Reference proteome</keyword>
<accession>A0A1M4ZBX3</accession>
<evidence type="ECO:0000313" key="2">
    <source>
        <dbReference type="Proteomes" id="UP000184368"/>
    </source>
</evidence>
<sequence>MGLVITGKGLNRAGWHQLYQTKSRSKLVVTLRSYKFIIDRYHEGANNGKLEPFTPSF</sequence>
<dbReference type="Proteomes" id="UP000184368">
    <property type="component" value="Unassembled WGS sequence"/>
</dbReference>